<dbReference type="EMBL" id="CAJVCH010570015">
    <property type="protein sequence ID" value="CAG7833774.1"/>
    <property type="molecule type" value="Genomic_DNA"/>
</dbReference>
<proteinExistence type="predicted"/>
<dbReference type="InterPro" id="IPR009721">
    <property type="entry name" value="O-acyltransferase_WSD1_C"/>
</dbReference>
<dbReference type="OrthoDB" id="619536at2759"/>
<comment type="caution">
    <text evidence="2">The sequence shown here is derived from an EMBL/GenBank/DDBJ whole genome shotgun (WGS) entry which is preliminary data.</text>
</comment>
<dbReference type="Pfam" id="PF06974">
    <property type="entry name" value="WS_DGAT_C"/>
    <property type="match status" value="1"/>
</dbReference>
<feature type="domain" description="O-acyltransferase WSD1 C-terminal" evidence="1">
    <location>
        <begin position="300"/>
        <end position="423"/>
    </location>
</feature>
<keyword evidence="3" id="KW-1185">Reference proteome</keyword>
<sequence>MLMLIVYGTEIDPKSYQEKFSKRVFSHVNSEGMKPFLKLRNIFIRKFGYGCWKRDSNFDIKNHIRVFSPKEGRPFLVETDLQEVLASLTGDMSEEHPQWEEIIIQKFVYSKDVIIDDGLTTGGGEKIFQLKPSGKIRSAKILRCHQAYMEIVSSLVMIRTCMTEGSFETSLDPLRPIKVNPWERFIQLCTMVIFGTSTLVRYIYAEVNSDSRFILNRFSGRIIHCWSEPIKMNLLEKIQKARDCSQMEILAAAIGGAIRTVSEKFCTKPIWLIFPDSFEDSVLMGLSKIVVPYPSEGPMNRYGMVDVTINTEHLSSRLERLESVRERFVKQVQRSPLLKLNYWLMKYIGRFPSRVIQFALADSGAPVVFNHIPWIKSKLSLMGDELEEFAGWMPMLTRTGLGIVSARYCDSMRLCGVSETSRLSPEELQFMLNEIGKELVALAEECNIPIV</sequence>
<evidence type="ECO:0000313" key="3">
    <source>
        <dbReference type="Proteomes" id="UP000708208"/>
    </source>
</evidence>
<protein>
    <recommendedName>
        <fullName evidence="1">O-acyltransferase WSD1 C-terminal domain-containing protein</fullName>
    </recommendedName>
</protein>
<evidence type="ECO:0000313" key="2">
    <source>
        <dbReference type="EMBL" id="CAG7833774.1"/>
    </source>
</evidence>
<accession>A0A8J2PUT2</accession>
<name>A0A8J2PUT2_9HEXA</name>
<dbReference type="AlphaFoldDB" id="A0A8J2PUT2"/>
<gene>
    <name evidence="2" type="ORF">AFUS01_LOCUS43354</name>
</gene>
<dbReference type="Proteomes" id="UP000708208">
    <property type="component" value="Unassembled WGS sequence"/>
</dbReference>
<evidence type="ECO:0000259" key="1">
    <source>
        <dbReference type="Pfam" id="PF06974"/>
    </source>
</evidence>
<organism evidence="2 3">
    <name type="scientific">Allacma fusca</name>
    <dbReference type="NCBI Taxonomy" id="39272"/>
    <lineage>
        <taxon>Eukaryota</taxon>
        <taxon>Metazoa</taxon>
        <taxon>Ecdysozoa</taxon>
        <taxon>Arthropoda</taxon>
        <taxon>Hexapoda</taxon>
        <taxon>Collembola</taxon>
        <taxon>Symphypleona</taxon>
        <taxon>Sminthuridae</taxon>
        <taxon>Allacma</taxon>
    </lineage>
</organism>
<reference evidence="2" key="1">
    <citation type="submission" date="2021-06" db="EMBL/GenBank/DDBJ databases">
        <authorList>
            <person name="Hodson N. C."/>
            <person name="Mongue J. A."/>
            <person name="Jaron S. K."/>
        </authorList>
    </citation>
    <scope>NUCLEOTIDE SEQUENCE</scope>
</reference>